<organism evidence="1 2">
    <name type="scientific">Treponema vincentii</name>
    <dbReference type="NCBI Taxonomy" id="69710"/>
    <lineage>
        <taxon>Bacteria</taxon>
        <taxon>Pseudomonadati</taxon>
        <taxon>Spirochaetota</taxon>
        <taxon>Spirochaetia</taxon>
        <taxon>Spirochaetales</taxon>
        <taxon>Treponemataceae</taxon>
        <taxon>Treponema</taxon>
    </lineage>
</organism>
<dbReference type="EMBL" id="CP048020">
    <property type="protein sequence ID" value="QHX43201.1"/>
    <property type="molecule type" value="Genomic_DNA"/>
</dbReference>
<gene>
    <name evidence="1" type="ORF">GWP43_06820</name>
</gene>
<proteinExistence type="predicted"/>
<dbReference type="Proteomes" id="UP000464374">
    <property type="component" value="Chromosome"/>
</dbReference>
<evidence type="ECO:0000313" key="1">
    <source>
        <dbReference type="EMBL" id="QHX43201.1"/>
    </source>
</evidence>
<dbReference type="KEGG" id="trz:GWP43_06820"/>
<protein>
    <submittedName>
        <fullName evidence="1">DUF4299 domain-containing protein</fullName>
    </submittedName>
</protein>
<evidence type="ECO:0000313" key="2">
    <source>
        <dbReference type="Proteomes" id="UP000464374"/>
    </source>
</evidence>
<dbReference type="RefSeq" id="WP_162663531.1">
    <property type="nucleotide sequence ID" value="NZ_CP048020.1"/>
</dbReference>
<dbReference type="AlphaFoldDB" id="A0A6P1Y0G2"/>
<accession>A0A6P1Y0G2</accession>
<name>A0A6P1Y0G2_9SPIR</name>
<dbReference type="InterPro" id="IPR025387">
    <property type="entry name" value="DUF4299"/>
</dbReference>
<dbReference type="Pfam" id="PF14132">
    <property type="entry name" value="DUF4299"/>
    <property type="match status" value="1"/>
</dbReference>
<sequence length="307" mass="35443">MSISFYIKNKKSILGSKAPMTVEQCLALSSQKIEQFTFDETEDDFDAKEFYNSSIADYECLLCGVYERSSRGFELSFEKDLNEYAVRIFTPSTQEDWEVALKYIKDLAKKLGSDIVSERDEYFTAENIEQFNYTDDILFGIKSCFDKDSEEYISLGIFREVALNKKIIEGFLNAENPIAAFSTFYKEIQYLDAFSANQMFFEDKNTKQIIGMYALTQDVETILPYKPSVEYKNINIVKNEDVNAWKAALMIINGDPDDKDSYQQAGEVEYSDFIARLPKGKYRFIDANYIIVTALTQEDILNIVRKN</sequence>
<reference evidence="1 2" key="1">
    <citation type="submission" date="2020-01" db="EMBL/GenBank/DDBJ databases">
        <title>Complete genome sequence of a human oral phylogroup 1 Treponema sp. strain ATCC 700766, originally isolated from periodontitis dental plaque.</title>
        <authorList>
            <person name="Chan Y."/>
            <person name="Huo Y.-B."/>
            <person name="Yu X.-L."/>
            <person name="Zeng H."/>
            <person name="Leung W.-K."/>
            <person name="Watt R.M."/>
        </authorList>
    </citation>
    <scope>NUCLEOTIDE SEQUENCE [LARGE SCALE GENOMIC DNA]</scope>
    <source>
        <strain evidence="1 2">OMZ 804</strain>
    </source>
</reference>